<evidence type="ECO:0000313" key="2">
    <source>
        <dbReference type="Proteomes" id="UP001469749"/>
    </source>
</evidence>
<organism evidence="1 2">
    <name type="scientific">Coprococcus intestinihominis</name>
    <dbReference type="NCBI Taxonomy" id="3133154"/>
    <lineage>
        <taxon>Bacteria</taxon>
        <taxon>Bacillati</taxon>
        <taxon>Bacillota</taxon>
        <taxon>Clostridia</taxon>
        <taxon>Lachnospirales</taxon>
        <taxon>Lachnospiraceae</taxon>
        <taxon>Coprococcus</taxon>
    </lineage>
</organism>
<keyword evidence="2" id="KW-1185">Reference proteome</keyword>
<sequence>MSEQENILKLKAMIEASDNIVFFGGAGVSTESGI</sequence>
<evidence type="ECO:0000313" key="1">
    <source>
        <dbReference type="EMBL" id="MEQ2365955.1"/>
    </source>
</evidence>
<dbReference type="Proteomes" id="UP001469749">
    <property type="component" value="Unassembled WGS sequence"/>
</dbReference>
<dbReference type="EMBL" id="JBBMEK010000183">
    <property type="protein sequence ID" value="MEQ2365955.1"/>
    <property type="molecule type" value="Genomic_DNA"/>
</dbReference>
<accession>A0ABV1B7J2</accession>
<dbReference type="SUPFAM" id="SSF52467">
    <property type="entry name" value="DHS-like NAD/FAD-binding domain"/>
    <property type="match status" value="1"/>
</dbReference>
<dbReference type="InterPro" id="IPR029035">
    <property type="entry name" value="DHS-like_NAD/FAD-binding_dom"/>
</dbReference>
<name>A0ABV1B7J2_9FIRM</name>
<gene>
    <name evidence="1" type="ORF">WMO25_12825</name>
</gene>
<dbReference type="Gene3D" id="3.40.50.1220">
    <property type="entry name" value="TPP-binding domain"/>
    <property type="match status" value="1"/>
</dbReference>
<reference evidence="1 2" key="1">
    <citation type="submission" date="2024-03" db="EMBL/GenBank/DDBJ databases">
        <title>Human intestinal bacterial collection.</title>
        <authorList>
            <person name="Pauvert C."/>
            <person name="Hitch T.C.A."/>
            <person name="Clavel T."/>
        </authorList>
    </citation>
    <scope>NUCLEOTIDE SEQUENCE [LARGE SCALE GENOMIC DNA]</scope>
    <source>
        <strain evidence="1 2">CLA-AA-H190</strain>
    </source>
</reference>
<proteinExistence type="predicted"/>
<feature type="non-terminal residue" evidence="1">
    <location>
        <position position="34"/>
    </location>
</feature>
<protein>
    <submittedName>
        <fullName evidence="1">NAD-dependent protein deacylase</fullName>
    </submittedName>
</protein>
<comment type="caution">
    <text evidence="1">The sequence shown here is derived from an EMBL/GenBank/DDBJ whole genome shotgun (WGS) entry which is preliminary data.</text>
</comment>